<organism evidence="1 2">
    <name type="scientific">Trifolium medium</name>
    <dbReference type="NCBI Taxonomy" id="97028"/>
    <lineage>
        <taxon>Eukaryota</taxon>
        <taxon>Viridiplantae</taxon>
        <taxon>Streptophyta</taxon>
        <taxon>Embryophyta</taxon>
        <taxon>Tracheophyta</taxon>
        <taxon>Spermatophyta</taxon>
        <taxon>Magnoliopsida</taxon>
        <taxon>eudicotyledons</taxon>
        <taxon>Gunneridae</taxon>
        <taxon>Pentapetalae</taxon>
        <taxon>rosids</taxon>
        <taxon>fabids</taxon>
        <taxon>Fabales</taxon>
        <taxon>Fabaceae</taxon>
        <taxon>Papilionoideae</taxon>
        <taxon>50 kb inversion clade</taxon>
        <taxon>NPAAA clade</taxon>
        <taxon>Hologalegina</taxon>
        <taxon>IRL clade</taxon>
        <taxon>Trifolieae</taxon>
        <taxon>Trifolium</taxon>
    </lineage>
</organism>
<evidence type="ECO:0000313" key="1">
    <source>
        <dbReference type="EMBL" id="MCI87617.1"/>
    </source>
</evidence>
<sequence>MARLTYHFLAELDSPPPENPPTMVFTAILVFEDPYLFP</sequence>
<feature type="non-terminal residue" evidence="1">
    <location>
        <position position="38"/>
    </location>
</feature>
<name>A0A392VI79_9FABA</name>
<reference evidence="1 2" key="1">
    <citation type="journal article" date="2018" name="Front. Plant Sci.">
        <title>Red Clover (Trifolium pratense) and Zigzag Clover (T. medium) - A Picture of Genomic Similarities and Differences.</title>
        <authorList>
            <person name="Dluhosova J."/>
            <person name="Istvanek J."/>
            <person name="Nedelnik J."/>
            <person name="Repkova J."/>
        </authorList>
    </citation>
    <scope>NUCLEOTIDE SEQUENCE [LARGE SCALE GENOMIC DNA]</scope>
    <source>
        <strain evidence="2">cv. 10/8</strain>
        <tissue evidence="1">Leaf</tissue>
    </source>
</reference>
<comment type="caution">
    <text evidence="1">The sequence shown here is derived from an EMBL/GenBank/DDBJ whole genome shotgun (WGS) entry which is preliminary data.</text>
</comment>
<keyword evidence="2" id="KW-1185">Reference proteome</keyword>
<evidence type="ECO:0000313" key="2">
    <source>
        <dbReference type="Proteomes" id="UP000265520"/>
    </source>
</evidence>
<dbReference type="AlphaFoldDB" id="A0A392VI79"/>
<protein>
    <submittedName>
        <fullName evidence="1">Uncharacterized protein</fullName>
    </submittedName>
</protein>
<dbReference type="Proteomes" id="UP000265520">
    <property type="component" value="Unassembled WGS sequence"/>
</dbReference>
<proteinExistence type="predicted"/>
<dbReference type="EMBL" id="LXQA011170726">
    <property type="protein sequence ID" value="MCI87617.1"/>
    <property type="molecule type" value="Genomic_DNA"/>
</dbReference>
<accession>A0A392VI79</accession>